<dbReference type="InterPro" id="IPR038538">
    <property type="entry name" value="MTERF_sf"/>
</dbReference>
<dbReference type="Gene3D" id="1.25.70.10">
    <property type="entry name" value="Transcription termination factor 3, mitochondrial"/>
    <property type="match status" value="1"/>
</dbReference>
<keyword evidence="2" id="KW-0804">Transcription</keyword>
<keyword evidence="3" id="KW-0809">Transit peptide</keyword>
<evidence type="ECO:0000256" key="1">
    <source>
        <dbReference type="ARBA" id="ARBA00007692"/>
    </source>
</evidence>
<sequence>TLSLPTSKPHSLWNHPWVHAKFSSTATATTCSRSKGNSFTASYLIETCGFSPQRALSVSKHLNFKTNEKPELPKIDYFKSKGVSDPDIRLIMMSWPSILLRSLENEIIPSFDFLCSMLQSNQNLTKVLIRHAGVLYGFGKCLQPKFLVNKLGCTPCVIS</sequence>
<feature type="non-terminal residue" evidence="4">
    <location>
        <position position="1"/>
    </location>
</feature>
<comment type="similarity">
    <text evidence="1">Belongs to the mTERF family.</text>
</comment>
<dbReference type="InterPro" id="IPR003690">
    <property type="entry name" value="MTERF"/>
</dbReference>
<proteinExistence type="inferred from homology"/>
<evidence type="ECO:0000313" key="4">
    <source>
        <dbReference type="EMBL" id="MED6178963.1"/>
    </source>
</evidence>
<protein>
    <submittedName>
        <fullName evidence="4">Uncharacterized protein</fullName>
    </submittedName>
</protein>
<feature type="non-terminal residue" evidence="4">
    <location>
        <position position="159"/>
    </location>
</feature>
<evidence type="ECO:0000256" key="2">
    <source>
        <dbReference type="ARBA" id="ARBA00022472"/>
    </source>
</evidence>
<dbReference type="Pfam" id="PF02536">
    <property type="entry name" value="mTERF"/>
    <property type="match status" value="1"/>
</dbReference>
<comment type="caution">
    <text evidence="4">The sequence shown here is derived from an EMBL/GenBank/DDBJ whole genome shotgun (WGS) entry which is preliminary data.</text>
</comment>
<evidence type="ECO:0000256" key="3">
    <source>
        <dbReference type="ARBA" id="ARBA00022946"/>
    </source>
</evidence>
<gene>
    <name evidence="4" type="ORF">PIB30_112487</name>
</gene>
<keyword evidence="5" id="KW-1185">Reference proteome</keyword>
<keyword evidence="2" id="KW-0805">Transcription regulation</keyword>
<dbReference type="EMBL" id="JASCZI010159141">
    <property type="protein sequence ID" value="MED6178963.1"/>
    <property type="molecule type" value="Genomic_DNA"/>
</dbReference>
<dbReference type="PANTHER" id="PTHR13068:SF166">
    <property type="entry name" value="TRANSCRIPTION TERMINATION FACTOR MTERF15, MITOCHONDRIAL-LIKE"/>
    <property type="match status" value="1"/>
</dbReference>
<reference evidence="4 5" key="1">
    <citation type="journal article" date="2023" name="Plants (Basel)">
        <title>Bridging the Gap: Combining Genomics and Transcriptomics Approaches to Understand Stylosanthes scabra, an Orphan Legume from the Brazilian Caatinga.</title>
        <authorList>
            <person name="Ferreira-Neto J.R.C."/>
            <person name="da Silva M.D."/>
            <person name="Binneck E."/>
            <person name="de Melo N.F."/>
            <person name="da Silva R.H."/>
            <person name="de Melo A.L.T.M."/>
            <person name="Pandolfi V."/>
            <person name="Bustamante F.O."/>
            <person name="Brasileiro-Vidal A.C."/>
            <person name="Benko-Iseppon A.M."/>
        </authorList>
    </citation>
    <scope>NUCLEOTIDE SEQUENCE [LARGE SCALE GENOMIC DNA]</scope>
    <source>
        <tissue evidence="4">Leaves</tissue>
    </source>
</reference>
<organism evidence="4 5">
    <name type="scientific">Stylosanthes scabra</name>
    <dbReference type="NCBI Taxonomy" id="79078"/>
    <lineage>
        <taxon>Eukaryota</taxon>
        <taxon>Viridiplantae</taxon>
        <taxon>Streptophyta</taxon>
        <taxon>Embryophyta</taxon>
        <taxon>Tracheophyta</taxon>
        <taxon>Spermatophyta</taxon>
        <taxon>Magnoliopsida</taxon>
        <taxon>eudicotyledons</taxon>
        <taxon>Gunneridae</taxon>
        <taxon>Pentapetalae</taxon>
        <taxon>rosids</taxon>
        <taxon>fabids</taxon>
        <taxon>Fabales</taxon>
        <taxon>Fabaceae</taxon>
        <taxon>Papilionoideae</taxon>
        <taxon>50 kb inversion clade</taxon>
        <taxon>dalbergioids sensu lato</taxon>
        <taxon>Dalbergieae</taxon>
        <taxon>Pterocarpus clade</taxon>
        <taxon>Stylosanthes</taxon>
    </lineage>
</organism>
<keyword evidence="2" id="KW-0806">Transcription termination</keyword>
<dbReference type="Proteomes" id="UP001341840">
    <property type="component" value="Unassembled WGS sequence"/>
</dbReference>
<dbReference type="PANTHER" id="PTHR13068">
    <property type="entry name" value="CGI-12 PROTEIN-RELATED"/>
    <property type="match status" value="1"/>
</dbReference>
<evidence type="ECO:0000313" key="5">
    <source>
        <dbReference type="Proteomes" id="UP001341840"/>
    </source>
</evidence>
<name>A0ABU6W1X3_9FABA</name>
<accession>A0ABU6W1X3</accession>